<organism evidence="3 4">
    <name type="scientific">Mesorhizobium plurifarium</name>
    <dbReference type="NCBI Taxonomy" id="69974"/>
    <lineage>
        <taxon>Bacteria</taxon>
        <taxon>Pseudomonadati</taxon>
        <taxon>Pseudomonadota</taxon>
        <taxon>Alphaproteobacteria</taxon>
        <taxon>Hyphomicrobiales</taxon>
        <taxon>Phyllobacteriaceae</taxon>
        <taxon>Mesorhizobium</taxon>
    </lineage>
</organism>
<dbReference type="EMBL" id="CCMZ01000075">
    <property type="protein sequence ID" value="CDX28156.1"/>
    <property type="molecule type" value="Genomic_DNA"/>
</dbReference>
<dbReference type="Gene3D" id="3.40.50.720">
    <property type="entry name" value="NAD(P)-binding Rossmann-like Domain"/>
    <property type="match status" value="1"/>
</dbReference>
<dbReference type="Proteomes" id="UP000045285">
    <property type="component" value="Unassembled WGS sequence"/>
</dbReference>
<accession>A0A090EIB4</accession>
<dbReference type="InterPro" id="IPR020904">
    <property type="entry name" value="Sc_DH/Rdtase_CS"/>
</dbReference>
<evidence type="ECO:0000256" key="2">
    <source>
        <dbReference type="ARBA" id="ARBA00023002"/>
    </source>
</evidence>
<dbReference type="AlphaFoldDB" id="A0A090EIB4"/>
<proteinExistence type="inferred from homology"/>
<dbReference type="FunFam" id="3.40.50.720:FF:000084">
    <property type="entry name" value="Short-chain dehydrogenase reductase"/>
    <property type="match status" value="1"/>
</dbReference>
<keyword evidence="4" id="KW-1185">Reference proteome</keyword>
<evidence type="ECO:0000313" key="4">
    <source>
        <dbReference type="Proteomes" id="UP000045285"/>
    </source>
</evidence>
<evidence type="ECO:0000313" key="3">
    <source>
        <dbReference type="EMBL" id="CDX28156.1"/>
    </source>
</evidence>
<dbReference type="InterPro" id="IPR036291">
    <property type="entry name" value="NAD(P)-bd_dom_sf"/>
</dbReference>
<dbReference type="PANTHER" id="PTHR24321">
    <property type="entry name" value="DEHYDROGENASES, SHORT CHAIN"/>
    <property type="match status" value="1"/>
</dbReference>
<reference evidence="4" key="1">
    <citation type="submission" date="2014-08" db="EMBL/GenBank/DDBJ databases">
        <authorList>
            <person name="Moulin L."/>
        </authorList>
    </citation>
    <scope>NUCLEOTIDE SEQUENCE [LARGE SCALE GENOMIC DNA]</scope>
</reference>
<dbReference type="PROSITE" id="PS00061">
    <property type="entry name" value="ADH_SHORT"/>
    <property type="match status" value="1"/>
</dbReference>
<dbReference type="PANTHER" id="PTHR24321:SF8">
    <property type="entry name" value="ESTRADIOL 17-BETA-DEHYDROGENASE 8-RELATED"/>
    <property type="match status" value="1"/>
</dbReference>
<gene>
    <name evidence="3" type="ORF">MPL3356_80075</name>
</gene>
<dbReference type="Pfam" id="PF13561">
    <property type="entry name" value="adh_short_C2"/>
    <property type="match status" value="1"/>
</dbReference>
<dbReference type="GO" id="GO:0016491">
    <property type="term" value="F:oxidoreductase activity"/>
    <property type="evidence" value="ECO:0007669"/>
    <property type="project" value="UniProtKB-KW"/>
</dbReference>
<dbReference type="SUPFAM" id="SSF51735">
    <property type="entry name" value="NAD(P)-binding Rossmann-fold domains"/>
    <property type="match status" value="1"/>
</dbReference>
<evidence type="ECO:0000256" key="1">
    <source>
        <dbReference type="ARBA" id="ARBA00006484"/>
    </source>
</evidence>
<dbReference type="PRINTS" id="PR00080">
    <property type="entry name" value="SDRFAMILY"/>
</dbReference>
<protein>
    <submittedName>
        <fullName evidence="3">Oxidoreductase, short chain dehydrogenase/reductase</fullName>
    </submittedName>
</protein>
<comment type="similarity">
    <text evidence="1">Belongs to the short-chain dehydrogenases/reductases (SDR) family.</text>
</comment>
<dbReference type="STRING" id="69974.MPLDJ20_60570"/>
<dbReference type="CDD" id="cd05233">
    <property type="entry name" value="SDR_c"/>
    <property type="match status" value="1"/>
</dbReference>
<sequence length="258" mass="26654">MARFDGMTVLITGATGGLGSGAAKAFAAEGARLVLSDLDEAALGSFAATLDAETAHLAGNIADENLSEDLVKLAVQKFGRLDIAVNNAGIVHSFVRLPQVASDEARRVVEVDLLGVFYAMKHQIPQLERQFKESGKGGVIVNIASVAGLSGAPKLSVYAAAKHGVVGLTRSAAVEYASKGIRINAVCPAHTRTAMVDGFVRFTGAPEADALAELTRGVPMKRVGEVDEIITGILFLADPGNSFMTGHTLALDGGIGAI</sequence>
<keyword evidence="2" id="KW-0560">Oxidoreductase</keyword>
<dbReference type="InterPro" id="IPR002347">
    <property type="entry name" value="SDR_fam"/>
</dbReference>
<dbReference type="PRINTS" id="PR00081">
    <property type="entry name" value="GDHRDH"/>
</dbReference>
<name>A0A090EIB4_MESPL</name>